<dbReference type="InterPro" id="IPR020472">
    <property type="entry name" value="WD40_PAC1"/>
</dbReference>
<evidence type="ECO:0000256" key="2">
    <source>
        <dbReference type="ARBA" id="ARBA00022737"/>
    </source>
</evidence>
<dbReference type="AlphaFoldDB" id="A0A1Y2F4G0"/>
<feature type="repeat" description="WD" evidence="3">
    <location>
        <begin position="637"/>
        <end position="667"/>
    </location>
</feature>
<comment type="caution">
    <text evidence="5">The sequence shown here is derived from an EMBL/GenBank/DDBJ whole genome shotgun (WGS) entry which is preliminary data.</text>
</comment>
<dbReference type="InterPro" id="IPR036322">
    <property type="entry name" value="WD40_repeat_dom_sf"/>
</dbReference>
<dbReference type="Gene3D" id="2.130.10.10">
    <property type="entry name" value="YVTN repeat-like/Quinoprotein amine dehydrogenase"/>
    <property type="match status" value="1"/>
</dbReference>
<dbReference type="PRINTS" id="PR00320">
    <property type="entry name" value="GPROTEINBRPT"/>
</dbReference>
<dbReference type="InterPro" id="IPR040324">
    <property type="entry name" value="WDR44/Dgr2"/>
</dbReference>
<evidence type="ECO:0000256" key="1">
    <source>
        <dbReference type="ARBA" id="ARBA00022574"/>
    </source>
</evidence>
<evidence type="ECO:0000313" key="5">
    <source>
        <dbReference type="EMBL" id="ORY78762.1"/>
    </source>
</evidence>
<feature type="compositionally biased region" description="Basic and acidic residues" evidence="4">
    <location>
        <begin position="46"/>
        <end position="63"/>
    </location>
</feature>
<dbReference type="CDD" id="cd00200">
    <property type="entry name" value="WD40"/>
    <property type="match status" value="1"/>
</dbReference>
<sequence length="1066" mass="121665">MDSDSSESFYDVQTREDYFTVENKINNIRDSIKRYSTNPLNLLIESKIKEQNGEENDKEKEDNNENEILNQKDIDELRNSLSSELINEDDDDDNDDNNDDNDNDVNVDDNKVNNNNDEESNNIIKEEINKNESIDNNNINTNSSILSKENEINCNQSVHNTINSTESVEVSLEKIDLDSDKKSVNKKGWFFKKPRKKSKSSILPKYNSEEAYYQKNNELNTFDNYYDLGNGKTMRISMSSDNIKSVNSEMFDNVSSINSNDSDREDDKSKIKVPDGNKESGRKLSSVSKILASKKKQSKYVNVRTKHKTVKEFNSLRFIQELGKLPSNMYPNPNSSDVNNNISMATDSTSFNENLGESLKLGSNSSIKSKTTPINEMKDIEGPIWALSFSQNGKYLASGGQDMIIRVWILYSEIQDYLSSPEMSDTKQNIMKKKKLSPVFRSYPYRYYRGHTSDILDLSWSKTDFLISSSMDKTVRLWHVMHNECLRIFQHEDFVTSIKFHPKDDRYFLSGSLDSKIRLWSIQEEKVVYWNDLSNDQLITSVGFSQDGSFAIAGTFQGDAIFYEFDKLKYNTQIKVCNPKVQKKITGIEPFPRFSSGADSILFTTTDSRIRLFQLDDKSCTKEYKGLTNKSGQIKASFSDDGKYIICGSEDRQVYIWNVEPPQTSRREMVEKLQNIIRGRDAMTINTYETFVASNSAVTATVFAPRRTRIILETANLRESKIDHMSVHNVIKHNRSAKYKITNPADIVKNVAKPEKKRNNAVGMIIVSADFNGRIRVFENVIKPPKREEKRGFPSFHSETNLAALTRRKVSADDSHNFNRMLSSKKKSNTLSNIPYNPRPQDLPPNYNSGSSSVSSSPYHRRPTRAYSQSSMSNSLMEMDQYNNEFNRSPYLMKSSMSVNMINLNRGNSSSSLNIENQDSLSFSNDQNSSFSVCQICNCAHSHLYNCPHNTSSTTPSIYNENNNTNNNNNNINPNIHNNNNNNSNLNPNNIAMFPPSSISALDYSYDSSQQNSQLNTPSQVINNEAEDELRCSECGMNKFKLFKDGKVKCVNCMNEYAMKYSMPAN</sequence>
<organism evidence="5 6">
    <name type="scientific">Neocallimastix californiae</name>
    <dbReference type="NCBI Taxonomy" id="1754190"/>
    <lineage>
        <taxon>Eukaryota</taxon>
        <taxon>Fungi</taxon>
        <taxon>Fungi incertae sedis</taxon>
        <taxon>Chytridiomycota</taxon>
        <taxon>Chytridiomycota incertae sedis</taxon>
        <taxon>Neocallimastigomycetes</taxon>
        <taxon>Neocallimastigales</taxon>
        <taxon>Neocallimastigaceae</taxon>
        <taxon>Neocallimastix</taxon>
    </lineage>
</organism>
<keyword evidence="2" id="KW-0677">Repeat</keyword>
<reference evidence="5 6" key="1">
    <citation type="submission" date="2016-08" db="EMBL/GenBank/DDBJ databases">
        <title>A Parts List for Fungal Cellulosomes Revealed by Comparative Genomics.</title>
        <authorList>
            <consortium name="DOE Joint Genome Institute"/>
            <person name="Haitjema C.H."/>
            <person name="Gilmore S.P."/>
            <person name="Henske J.K."/>
            <person name="Solomon K.V."/>
            <person name="De Groot R."/>
            <person name="Kuo A."/>
            <person name="Mondo S.J."/>
            <person name="Salamov A.A."/>
            <person name="Labutti K."/>
            <person name="Zhao Z."/>
            <person name="Chiniquy J."/>
            <person name="Barry K."/>
            <person name="Brewer H.M."/>
            <person name="Purvine S.O."/>
            <person name="Wright A.T."/>
            <person name="Boxma B."/>
            <person name="Van Alen T."/>
            <person name="Hackstein J.H."/>
            <person name="Baker S.E."/>
            <person name="Grigoriev I.V."/>
            <person name="O'Malley M.A."/>
        </authorList>
    </citation>
    <scope>NUCLEOTIDE SEQUENCE [LARGE SCALE GENOMIC DNA]</scope>
    <source>
        <strain evidence="5 6">G1</strain>
    </source>
</reference>
<feature type="repeat" description="WD" evidence="3">
    <location>
        <begin position="488"/>
        <end position="530"/>
    </location>
</feature>
<dbReference type="InterPro" id="IPR001680">
    <property type="entry name" value="WD40_rpt"/>
</dbReference>
<dbReference type="Proteomes" id="UP000193920">
    <property type="component" value="Unassembled WGS sequence"/>
</dbReference>
<feature type="compositionally biased region" description="Basic and acidic residues" evidence="4">
    <location>
        <begin position="261"/>
        <end position="282"/>
    </location>
</feature>
<evidence type="ECO:0000313" key="6">
    <source>
        <dbReference type="Proteomes" id="UP000193920"/>
    </source>
</evidence>
<dbReference type="Pfam" id="PF00400">
    <property type="entry name" value="WD40"/>
    <property type="match status" value="4"/>
</dbReference>
<protein>
    <submittedName>
        <fullName evidence="5">WD40 repeat-like protein</fullName>
    </submittedName>
</protein>
<proteinExistence type="predicted"/>
<feature type="region of interest" description="Disordered" evidence="4">
    <location>
        <begin position="815"/>
        <end position="873"/>
    </location>
</feature>
<evidence type="ECO:0000256" key="4">
    <source>
        <dbReference type="SAM" id="MobiDB-lite"/>
    </source>
</evidence>
<gene>
    <name evidence="5" type="ORF">LY90DRAFT_376655</name>
</gene>
<dbReference type="OrthoDB" id="1932312at2759"/>
<dbReference type="PROSITE" id="PS50294">
    <property type="entry name" value="WD_REPEATS_REGION"/>
    <property type="match status" value="3"/>
</dbReference>
<keyword evidence="1 3" id="KW-0853">WD repeat</keyword>
<feature type="region of interest" description="Disordered" evidence="4">
    <location>
        <begin position="46"/>
        <end position="120"/>
    </location>
</feature>
<feature type="repeat" description="WD" evidence="3">
    <location>
        <begin position="448"/>
        <end position="488"/>
    </location>
</feature>
<name>A0A1Y2F4G0_9FUNG</name>
<feature type="compositionally biased region" description="Low complexity" evidence="4">
    <location>
        <begin position="960"/>
        <end position="990"/>
    </location>
</feature>
<dbReference type="InterPro" id="IPR015943">
    <property type="entry name" value="WD40/YVTN_repeat-like_dom_sf"/>
</dbReference>
<feature type="compositionally biased region" description="Acidic residues" evidence="4">
    <location>
        <begin position="86"/>
        <end position="107"/>
    </location>
</feature>
<feature type="repeat" description="WD" evidence="3">
    <location>
        <begin position="377"/>
        <end position="408"/>
    </location>
</feature>
<keyword evidence="6" id="KW-1185">Reference proteome</keyword>
<dbReference type="EMBL" id="MCOG01000016">
    <property type="protein sequence ID" value="ORY78762.1"/>
    <property type="molecule type" value="Genomic_DNA"/>
</dbReference>
<evidence type="ECO:0000256" key="3">
    <source>
        <dbReference type="PROSITE-ProRule" id="PRU00221"/>
    </source>
</evidence>
<dbReference type="SMART" id="SM00320">
    <property type="entry name" value="WD40"/>
    <property type="match status" value="5"/>
</dbReference>
<dbReference type="PANTHER" id="PTHR14221:SF0">
    <property type="entry name" value="WD REPEAT-CONTAINING PROTEIN 44"/>
    <property type="match status" value="1"/>
</dbReference>
<dbReference type="PANTHER" id="PTHR14221">
    <property type="entry name" value="WD REPEAT DOMAIN 44"/>
    <property type="match status" value="1"/>
</dbReference>
<dbReference type="SUPFAM" id="SSF50978">
    <property type="entry name" value="WD40 repeat-like"/>
    <property type="match status" value="1"/>
</dbReference>
<feature type="region of interest" description="Disordered" evidence="4">
    <location>
        <begin position="254"/>
        <end position="288"/>
    </location>
</feature>
<dbReference type="PROSITE" id="PS50082">
    <property type="entry name" value="WD_REPEATS_2"/>
    <property type="match status" value="4"/>
</dbReference>
<feature type="region of interest" description="Disordered" evidence="4">
    <location>
        <begin position="959"/>
        <end position="992"/>
    </location>
</feature>
<accession>A0A1Y2F4G0</accession>